<evidence type="ECO:0000313" key="1">
    <source>
        <dbReference type="EMBL" id="PPC76262.1"/>
    </source>
</evidence>
<accession>A0A2S5KNG9</accession>
<reference evidence="1 2" key="1">
    <citation type="submission" date="2018-02" db="EMBL/GenBank/DDBJ databases">
        <title>novel marine gammaproteobacteria from coastal saline agro ecosystem.</title>
        <authorList>
            <person name="Krishnan R."/>
            <person name="Ramesh Kumar N."/>
        </authorList>
    </citation>
    <scope>NUCLEOTIDE SEQUENCE [LARGE SCALE GENOMIC DNA]</scope>
    <source>
        <strain evidence="1 2">228</strain>
    </source>
</reference>
<dbReference type="InterPro" id="IPR009211">
    <property type="entry name" value="TagJ"/>
</dbReference>
<sequence>MNTIKDLLQQGELSAAIEQLQLALRDDPRNQALRGSYIELLCIDGQLEKADQQLDMLVRQQPEYASGASNLRHLIRAAQARLDFYQGGDTSSLLGEADAEVAALLKLRLALVQESTREELERAALALEAVRKPLALTLNEEQFDDLRDIDDSLCGFLELLGTDGRYYLVPWRDVEQLQLQPVSSLVEQVWRRAEIQTRSGAGGDVFVPLTYAASHTDRQKLGRETDWLQQGDAEVFCGVGLKQLLAGEEAINLADVQSLAPSAAAVAV</sequence>
<dbReference type="OrthoDB" id="5416084at2"/>
<dbReference type="Pfam" id="PF14559">
    <property type="entry name" value="TPR_19"/>
    <property type="match status" value="1"/>
</dbReference>
<dbReference type="Pfam" id="PF07024">
    <property type="entry name" value="ImpE"/>
    <property type="match status" value="1"/>
</dbReference>
<dbReference type="AlphaFoldDB" id="A0A2S5KNG9"/>
<comment type="caution">
    <text evidence="1">The sequence shown here is derived from an EMBL/GenBank/DDBJ whole genome shotgun (WGS) entry which is preliminary data.</text>
</comment>
<evidence type="ECO:0000313" key="2">
    <source>
        <dbReference type="Proteomes" id="UP000238196"/>
    </source>
</evidence>
<dbReference type="Proteomes" id="UP000238196">
    <property type="component" value="Unassembled WGS sequence"/>
</dbReference>
<gene>
    <name evidence="1" type="ORF">C4K68_16645</name>
</gene>
<proteinExistence type="predicted"/>
<dbReference type="InterPro" id="IPR011990">
    <property type="entry name" value="TPR-like_helical_dom_sf"/>
</dbReference>
<organism evidence="1 2">
    <name type="scientific">Proteobacteria bacterium 228</name>
    <dbReference type="NCBI Taxonomy" id="2083153"/>
    <lineage>
        <taxon>Bacteria</taxon>
        <taxon>Pseudomonadati</taxon>
        <taxon>Pseudomonadota</taxon>
    </lineage>
</organism>
<dbReference type="PIRSF" id="PIRSF029288">
    <property type="entry name" value="SciE_ImpE"/>
    <property type="match status" value="1"/>
</dbReference>
<dbReference type="Gene3D" id="1.25.40.10">
    <property type="entry name" value="Tetratricopeptide repeat domain"/>
    <property type="match status" value="1"/>
</dbReference>
<dbReference type="EMBL" id="PRLP01000055">
    <property type="protein sequence ID" value="PPC76262.1"/>
    <property type="molecule type" value="Genomic_DNA"/>
</dbReference>
<protein>
    <submittedName>
        <fullName evidence="1">Virulence protein SciE type</fullName>
    </submittedName>
</protein>
<dbReference type="SUPFAM" id="SSF144059">
    <property type="entry name" value="ImpE-like"/>
    <property type="match status" value="1"/>
</dbReference>
<name>A0A2S5KNG9_9PROT</name>